<dbReference type="FunFam" id="1.20.5.110:FF:000058">
    <property type="entry name" value="VAM7p Vacuolar SNARE protein"/>
    <property type="match status" value="1"/>
</dbReference>
<feature type="domain" description="PX" evidence="6">
    <location>
        <begin position="4"/>
        <end position="119"/>
    </location>
</feature>
<accession>A0A9P7Z8Y7</accession>
<keyword evidence="8" id="KW-1185">Reference proteome</keyword>
<evidence type="ECO:0000256" key="2">
    <source>
        <dbReference type="ARBA" id="ARBA00022554"/>
    </source>
</evidence>
<evidence type="ECO:0000313" key="7">
    <source>
        <dbReference type="EMBL" id="KAG9247629.1"/>
    </source>
</evidence>
<dbReference type="GO" id="GO:0000329">
    <property type="term" value="C:fungal-type vacuole membrane"/>
    <property type="evidence" value="ECO:0007669"/>
    <property type="project" value="UniProtKB-ARBA"/>
</dbReference>
<evidence type="ECO:0000259" key="5">
    <source>
        <dbReference type="PROSITE" id="PS50192"/>
    </source>
</evidence>
<reference evidence="7" key="1">
    <citation type="journal article" date="2021" name="IMA Fungus">
        <title>Genomic characterization of three marine fungi, including Emericellopsis atlantica sp. nov. with signatures of a generalist lifestyle and marine biomass degradation.</title>
        <authorList>
            <person name="Hagestad O.C."/>
            <person name="Hou L."/>
            <person name="Andersen J.H."/>
            <person name="Hansen E.H."/>
            <person name="Altermark B."/>
            <person name="Li C."/>
            <person name="Kuhnert E."/>
            <person name="Cox R.J."/>
            <person name="Crous P.W."/>
            <person name="Spatafora J.W."/>
            <person name="Lail K."/>
            <person name="Amirebrahimi M."/>
            <person name="Lipzen A."/>
            <person name="Pangilinan J."/>
            <person name="Andreopoulos W."/>
            <person name="Hayes R.D."/>
            <person name="Ng V."/>
            <person name="Grigoriev I.V."/>
            <person name="Jackson S.A."/>
            <person name="Sutton T.D.S."/>
            <person name="Dobson A.D.W."/>
            <person name="Rama T."/>
        </authorList>
    </citation>
    <scope>NUCLEOTIDE SEQUENCE</scope>
    <source>
        <strain evidence="7">TRa3180A</strain>
    </source>
</reference>
<dbReference type="GO" id="GO:0016192">
    <property type="term" value="P:vesicle-mediated transport"/>
    <property type="evidence" value="ECO:0007669"/>
    <property type="project" value="UniProtKB-ARBA"/>
</dbReference>
<proteinExistence type="predicted"/>
<dbReference type="GO" id="GO:0007034">
    <property type="term" value="P:vacuolar transport"/>
    <property type="evidence" value="ECO:0007669"/>
    <property type="project" value="UniProtKB-ARBA"/>
</dbReference>
<dbReference type="SMART" id="SM00397">
    <property type="entry name" value="t_SNARE"/>
    <property type="match status" value="1"/>
</dbReference>
<dbReference type="Proteomes" id="UP000887226">
    <property type="component" value="Unassembled WGS sequence"/>
</dbReference>
<dbReference type="CDD" id="cd15858">
    <property type="entry name" value="SNARE_VAM7"/>
    <property type="match status" value="1"/>
</dbReference>
<comment type="subcellular location">
    <subcellularLocation>
        <location evidence="1">Vacuole</location>
    </subcellularLocation>
</comment>
<keyword evidence="3" id="KW-0175">Coiled coil</keyword>
<dbReference type="PROSITE" id="PS50192">
    <property type="entry name" value="T_SNARE"/>
    <property type="match status" value="1"/>
</dbReference>
<dbReference type="SUPFAM" id="SSF58038">
    <property type="entry name" value="SNARE fusion complex"/>
    <property type="match status" value="1"/>
</dbReference>
<evidence type="ECO:0000259" key="6">
    <source>
        <dbReference type="PROSITE" id="PS50195"/>
    </source>
</evidence>
<evidence type="ECO:0000256" key="4">
    <source>
        <dbReference type="ARBA" id="ARBA00054927"/>
    </source>
</evidence>
<name>A0A9P7Z8Y7_9HELO</name>
<dbReference type="OrthoDB" id="428895at2759"/>
<dbReference type="Gene3D" id="3.30.1520.10">
    <property type="entry name" value="Phox-like domain"/>
    <property type="match status" value="1"/>
</dbReference>
<dbReference type="GO" id="GO:0035091">
    <property type="term" value="F:phosphatidylinositol binding"/>
    <property type="evidence" value="ECO:0007669"/>
    <property type="project" value="InterPro"/>
</dbReference>
<dbReference type="SMART" id="SM00312">
    <property type="entry name" value="PX"/>
    <property type="match status" value="1"/>
</dbReference>
<dbReference type="EMBL" id="MU253767">
    <property type="protein sequence ID" value="KAG9247629.1"/>
    <property type="molecule type" value="Genomic_DNA"/>
</dbReference>
<feature type="domain" description="T-SNARE coiled-coil homology" evidence="5">
    <location>
        <begin position="309"/>
        <end position="371"/>
    </location>
</feature>
<gene>
    <name evidence="7" type="ORF">BJ878DRAFT_491729</name>
</gene>
<dbReference type="GO" id="GO:0097576">
    <property type="term" value="P:vacuole fusion"/>
    <property type="evidence" value="ECO:0007669"/>
    <property type="project" value="UniProtKB-ARBA"/>
</dbReference>
<dbReference type="CDD" id="cd06897">
    <property type="entry name" value="PX_SNARE"/>
    <property type="match status" value="1"/>
</dbReference>
<dbReference type="SUPFAM" id="SSF64268">
    <property type="entry name" value="PX domain"/>
    <property type="match status" value="1"/>
</dbReference>
<dbReference type="InterPro" id="IPR000727">
    <property type="entry name" value="T_SNARE_dom"/>
</dbReference>
<dbReference type="Pfam" id="PF00787">
    <property type="entry name" value="PX"/>
    <property type="match status" value="1"/>
</dbReference>
<dbReference type="PANTHER" id="PTHR22775:SF3">
    <property type="entry name" value="SORTING NEXIN-13"/>
    <property type="match status" value="1"/>
</dbReference>
<comment type="caution">
    <text evidence="7">The sequence shown here is derived from an EMBL/GenBank/DDBJ whole genome shotgun (WGS) entry which is preliminary data.</text>
</comment>
<evidence type="ECO:0000256" key="3">
    <source>
        <dbReference type="ARBA" id="ARBA00023054"/>
    </source>
</evidence>
<evidence type="ECO:0000313" key="8">
    <source>
        <dbReference type="Proteomes" id="UP000887226"/>
    </source>
</evidence>
<organism evidence="7 8">
    <name type="scientific">Calycina marina</name>
    <dbReference type="NCBI Taxonomy" id="1763456"/>
    <lineage>
        <taxon>Eukaryota</taxon>
        <taxon>Fungi</taxon>
        <taxon>Dikarya</taxon>
        <taxon>Ascomycota</taxon>
        <taxon>Pezizomycotina</taxon>
        <taxon>Leotiomycetes</taxon>
        <taxon>Helotiales</taxon>
        <taxon>Pezizellaceae</taxon>
        <taxon>Calycina</taxon>
    </lineage>
</organism>
<evidence type="ECO:0000256" key="1">
    <source>
        <dbReference type="ARBA" id="ARBA00004116"/>
    </source>
</evidence>
<dbReference type="AlphaFoldDB" id="A0A9P7Z8Y7"/>
<sequence>MAPPVEITIPSTTLSTTPNIKPYTLYNITLRLPLRSFVVQKRYSDFLTLNSTLTSLIRDPTPSPLPGKSWFKSTASSPELTENRRVALEEYLRSIAEGPDRRWRDTSAWRQFLNLPSSSGSSVRSELVAAHQRGATGNQAAMDPTVWLDLHREMKEILKEARLFLGRRDGATTAQAQYEAGARAKSCLVKAGTLLTSLEEGVKFFETEERKRGEGRLGAGEVRRRRDLVASARGEKEGLEKLNVSLAVKSHGANGGASSAAGVTASTQDKIALFGPNVARPPGRVLGAPIPETDKTRELDNDGVLQLQKKIMEDQDLDVDELTKIVRRQKEMGLAIHGELELQNALLARVDEDAGRLKGKIDVAKKRAGKIS</sequence>
<protein>
    <submittedName>
        <fullName evidence="7">Phox homologous domain-containing protein</fullName>
    </submittedName>
</protein>
<dbReference type="InterPro" id="IPR036871">
    <property type="entry name" value="PX_dom_sf"/>
</dbReference>
<dbReference type="PROSITE" id="PS50195">
    <property type="entry name" value="PX"/>
    <property type="match status" value="1"/>
</dbReference>
<comment type="function">
    <text evidence="4">Essential for proper morphogenesis of the vacuole. May exist as structural reinforcement on the surface of the vacuolar membrane and be required for maintenance against rupture by osmotic pressure.</text>
</comment>
<dbReference type="Gene3D" id="1.20.5.110">
    <property type="match status" value="1"/>
</dbReference>
<keyword evidence="2" id="KW-0926">Vacuole</keyword>
<dbReference type="InterPro" id="IPR001683">
    <property type="entry name" value="PX_dom"/>
</dbReference>
<dbReference type="PANTHER" id="PTHR22775">
    <property type="entry name" value="SORTING NEXIN"/>
    <property type="match status" value="1"/>
</dbReference>